<feature type="transmembrane region" description="Helical" evidence="2">
    <location>
        <begin position="12"/>
        <end position="39"/>
    </location>
</feature>
<feature type="transmembrane region" description="Helical" evidence="2">
    <location>
        <begin position="337"/>
        <end position="361"/>
    </location>
</feature>
<organism evidence="3 4">
    <name type="scientific">Streptosporangium sandarakinum</name>
    <dbReference type="NCBI Taxonomy" id="1260955"/>
    <lineage>
        <taxon>Bacteria</taxon>
        <taxon>Bacillati</taxon>
        <taxon>Actinomycetota</taxon>
        <taxon>Actinomycetes</taxon>
        <taxon>Streptosporangiales</taxon>
        <taxon>Streptosporangiaceae</taxon>
        <taxon>Streptosporangium</taxon>
    </lineage>
</organism>
<proteinExistence type="predicted"/>
<name>A0A852V6U7_9ACTN</name>
<feature type="transmembrane region" description="Helical" evidence="2">
    <location>
        <begin position="101"/>
        <end position="123"/>
    </location>
</feature>
<evidence type="ECO:0000313" key="4">
    <source>
        <dbReference type="Proteomes" id="UP000576393"/>
    </source>
</evidence>
<accession>A0A852V6U7</accession>
<keyword evidence="2" id="KW-0812">Transmembrane</keyword>
<keyword evidence="2" id="KW-1133">Transmembrane helix</keyword>
<evidence type="ECO:0000256" key="1">
    <source>
        <dbReference type="SAM" id="MobiDB-lite"/>
    </source>
</evidence>
<dbReference type="EMBL" id="JACCCO010000002">
    <property type="protein sequence ID" value="NYF43013.1"/>
    <property type="molecule type" value="Genomic_DNA"/>
</dbReference>
<feature type="compositionally biased region" description="Low complexity" evidence="1">
    <location>
        <begin position="377"/>
        <end position="388"/>
    </location>
</feature>
<evidence type="ECO:0000256" key="2">
    <source>
        <dbReference type="SAM" id="Phobius"/>
    </source>
</evidence>
<feature type="transmembrane region" description="Helical" evidence="2">
    <location>
        <begin position="262"/>
        <end position="282"/>
    </location>
</feature>
<feature type="transmembrane region" description="Helical" evidence="2">
    <location>
        <begin position="67"/>
        <end position="89"/>
    </location>
</feature>
<protein>
    <submittedName>
        <fullName evidence="3">Uncharacterized protein</fullName>
    </submittedName>
</protein>
<sequence length="388" mass="40680">MIDTARTPPRQVRITIALLWSVIPHGLAVTVLNGVALVMTDRRLPHAPVTQNAEAVPIALREYAGFAWGRTALIGLFFVAAALAFGLLARAARRGARRWPAVSLLAGVLAVLHTIGLVLVAGLNPVTGYGPRLFPVNGALFSGAPFDMVAAAPPWYLPALAALLLIGWAGQLAGLILLARPAAVRRYARKETAGNTAGGTAAPAEDTTGETAVPEGRTRAIPLMALGPVFVAVVAAFNHTAIRLTENAADPALVEHVVSAARTAMFVDSAFLGVPAVALAILGTHPRLRTRPGALFTSGVLAVLYLLALVVAQVYNPLSTGVLTDDQSGFSEHIPPWYLPVLTVIQSVAALVHLAALAELVTRARGPLTARSPRRPPSTTSRRPGPRR</sequence>
<feature type="region of interest" description="Disordered" evidence="1">
    <location>
        <begin position="367"/>
        <end position="388"/>
    </location>
</feature>
<evidence type="ECO:0000313" key="3">
    <source>
        <dbReference type="EMBL" id="NYF43013.1"/>
    </source>
</evidence>
<keyword evidence="4" id="KW-1185">Reference proteome</keyword>
<comment type="caution">
    <text evidence="3">The sequence shown here is derived from an EMBL/GenBank/DDBJ whole genome shotgun (WGS) entry which is preliminary data.</text>
</comment>
<feature type="transmembrane region" description="Helical" evidence="2">
    <location>
        <begin position="294"/>
        <end position="315"/>
    </location>
</feature>
<feature type="transmembrane region" description="Helical" evidence="2">
    <location>
        <begin position="155"/>
        <end position="179"/>
    </location>
</feature>
<dbReference type="Proteomes" id="UP000576393">
    <property type="component" value="Unassembled WGS sequence"/>
</dbReference>
<reference evidence="3 4" key="1">
    <citation type="submission" date="2020-07" db="EMBL/GenBank/DDBJ databases">
        <title>Sequencing the genomes of 1000 actinobacteria strains.</title>
        <authorList>
            <person name="Klenk H.-P."/>
        </authorList>
    </citation>
    <scope>NUCLEOTIDE SEQUENCE [LARGE SCALE GENOMIC DNA]</scope>
    <source>
        <strain evidence="3 4">DSM 45763</strain>
    </source>
</reference>
<feature type="transmembrane region" description="Helical" evidence="2">
    <location>
        <begin position="223"/>
        <end position="242"/>
    </location>
</feature>
<keyword evidence="2" id="KW-0472">Membrane</keyword>
<dbReference type="AlphaFoldDB" id="A0A852V6U7"/>
<dbReference type="RefSeq" id="WP_179825949.1">
    <property type="nucleotide sequence ID" value="NZ_JACCCO010000002.1"/>
</dbReference>
<gene>
    <name evidence="3" type="ORF">HDA43_005214</name>
</gene>